<dbReference type="SMART" id="SM00448">
    <property type="entry name" value="REC"/>
    <property type="match status" value="1"/>
</dbReference>
<name>A0A511V2K1_9BACL</name>
<dbReference type="RefSeq" id="WP_146808441.1">
    <property type="nucleotide sequence ID" value="NZ_BJXX01000024.1"/>
</dbReference>
<keyword evidence="2" id="KW-0805">Transcription regulation</keyword>
<evidence type="ECO:0000256" key="4">
    <source>
        <dbReference type="ARBA" id="ARBA00023163"/>
    </source>
</evidence>
<evidence type="ECO:0000259" key="6">
    <source>
        <dbReference type="PROSITE" id="PS50043"/>
    </source>
</evidence>
<dbReference type="OrthoDB" id="9780153at2"/>
<evidence type="ECO:0000313" key="8">
    <source>
        <dbReference type="EMBL" id="GEN33135.1"/>
    </source>
</evidence>
<keyword evidence="9" id="KW-1185">Reference proteome</keyword>
<dbReference type="GO" id="GO:0006355">
    <property type="term" value="P:regulation of DNA-templated transcription"/>
    <property type="evidence" value="ECO:0007669"/>
    <property type="project" value="InterPro"/>
</dbReference>
<dbReference type="InterPro" id="IPR058245">
    <property type="entry name" value="NreC/VraR/RcsB-like_REC"/>
</dbReference>
<comment type="caution">
    <text evidence="8">The sequence shown here is derived from an EMBL/GenBank/DDBJ whole genome shotgun (WGS) entry which is preliminary data.</text>
</comment>
<keyword evidence="1 5" id="KW-0597">Phosphoprotein</keyword>
<organism evidence="8 9">
    <name type="scientific">Aneurinibacillus danicus</name>
    <dbReference type="NCBI Taxonomy" id="267746"/>
    <lineage>
        <taxon>Bacteria</taxon>
        <taxon>Bacillati</taxon>
        <taxon>Bacillota</taxon>
        <taxon>Bacilli</taxon>
        <taxon>Bacillales</taxon>
        <taxon>Paenibacillaceae</taxon>
        <taxon>Aneurinibacillus group</taxon>
        <taxon>Aneurinibacillus</taxon>
    </lineage>
</organism>
<evidence type="ECO:0000313" key="9">
    <source>
        <dbReference type="Proteomes" id="UP000321157"/>
    </source>
</evidence>
<keyword evidence="3 8" id="KW-0238">DNA-binding</keyword>
<dbReference type="Gene3D" id="3.40.50.2300">
    <property type="match status" value="1"/>
</dbReference>
<dbReference type="SUPFAM" id="SSF52172">
    <property type="entry name" value="CheY-like"/>
    <property type="match status" value="1"/>
</dbReference>
<dbReference type="PANTHER" id="PTHR43214:SF41">
    <property type="entry name" value="NITRATE_NITRITE RESPONSE REGULATOR PROTEIN NARP"/>
    <property type="match status" value="1"/>
</dbReference>
<dbReference type="Pfam" id="PF00072">
    <property type="entry name" value="Response_reg"/>
    <property type="match status" value="1"/>
</dbReference>
<dbReference type="CDD" id="cd17535">
    <property type="entry name" value="REC_NarL-like"/>
    <property type="match status" value="1"/>
</dbReference>
<dbReference type="GO" id="GO:0003677">
    <property type="term" value="F:DNA binding"/>
    <property type="evidence" value="ECO:0007669"/>
    <property type="project" value="UniProtKB-KW"/>
</dbReference>
<evidence type="ECO:0000256" key="5">
    <source>
        <dbReference type="PROSITE-ProRule" id="PRU00169"/>
    </source>
</evidence>
<dbReference type="Proteomes" id="UP000321157">
    <property type="component" value="Unassembled WGS sequence"/>
</dbReference>
<dbReference type="InterPro" id="IPR039420">
    <property type="entry name" value="WalR-like"/>
</dbReference>
<keyword evidence="4" id="KW-0804">Transcription</keyword>
<dbReference type="CDD" id="cd06170">
    <property type="entry name" value="LuxR_C_like"/>
    <property type="match status" value="1"/>
</dbReference>
<gene>
    <name evidence="8" type="ORF">ADA01nite_05950</name>
</gene>
<dbReference type="PROSITE" id="PS00622">
    <property type="entry name" value="HTH_LUXR_1"/>
    <property type="match status" value="1"/>
</dbReference>
<dbReference type="InterPro" id="IPR016032">
    <property type="entry name" value="Sig_transdc_resp-reg_C-effctor"/>
</dbReference>
<protein>
    <submittedName>
        <fullName evidence="8">DNA-binding response regulator</fullName>
    </submittedName>
</protein>
<dbReference type="PRINTS" id="PR00038">
    <property type="entry name" value="HTHLUXR"/>
</dbReference>
<dbReference type="Pfam" id="PF00196">
    <property type="entry name" value="GerE"/>
    <property type="match status" value="1"/>
</dbReference>
<dbReference type="EMBL" id="BJXX01000024">
    <property type="protein sequence ID" value="GEN33135.1"/>
    <property type="molecule type" value="Genomic_DNA"/>
</dbReference>
<dbReference type="PROSITE" id="PS50110">
    <property type="entry name" value="RESPONSE_REGULATORY"/>
    <property type="match status" value="1"/>
</dbReference>
<sequence>MIKVMVVDDHALIRKGIILLLKMNQEIEIVGEAGDGEEAILLALKEKPDVILMDLSMPNGVDGFAAAMNIRRQLPACKIILLTMHDEEIYVQKAIEVGAHGYILKKSQGGELNEAILTVLRGERFYRTGIPQEQLQKMFDKKGKKSSILTMREQEIVRLTILGFTNVQIAEKLFISSKTVENHKANIMQKLELKSKHELIRYGIQNHYLDLTV</sequence>
<dbReference type="InterPro" id="IPR001789">
    <property type="entry name" value="Sig_transdc_resp-reg_receiver"/>
</dbReference>
<feature type="domain" description="HTH luxR-type" evidence="6">
    <location>
        <begin position="142"/>
        <end position="207"/>
    </location>
</feature>
<dbReference type="InterPro" id="IPR011006">
    <property type="entry name" value="CheY-like_superfamily"/>
</dbReference>
<dbReference type="AlphaFoldDB" id="A0A511V2K1"/>
<evidence type="ECO:0000259" key="7">
    <source>
        <dbReference type="PROSITE" id="PS50110"/>
    </source>
</evidence>
<evidence type="ECO:0000256" key="1">
    <source>
        <dbReference type="ARBA" id="ARBA00022553"/>
    </source>
</evidence>
<dbReference type="PANTHER" id="PTHR43214">
    <property type="entry name" value="TWO-COMPONENT RESPONSE REGULATOR"/>
    <property type="match status" value="1"/>
</dbReference>
<dbReference type="SMART" id="SM00421">
    <property type="entry name" value="HTH_LUXR"/>
    <property type="match status" value="1"/>
</dbReference>
<reference evidence="8 9" key="1">
    <citation type="submission" date="2019-07" db="EMBL/GenBank/DDBJ databases">
        <title>Whole genome shotgun sequence of Aneurinibacillus danicus NBRC 102444.</title>
        <authorList>
            <person name="Hosoyama A."/>
            <person name="Uohara A."/>
            <person name="Ohji S."/>
            <person name="Ichikawa N."/>
        </authorList>
    </citation>
    <scope>NUCLEOTIDE SEQUENCE [LARGE SCALE GENOMIC DNA]</scope>
    <source>
        <strain evidence="8 9">NBRC 102444</strain>
    </source>
</reference>
<dbReference type="PROSITE" id="PS50043">
    <property type="entry name" value="HTH_LUXR_2"/>
    <property type="match status" value="1"/>
</dbReference>
<evidence type="ECO:0000256" key="3">
    <source>
        <dbReference type="ARBA" id="ARBA00023125"/>
    </source>
</evidence>
<dbReference type="GO" id="GO:0000160">
    <property type="term" value="P:phosphorelay signal transduction system"/>
    <property type="evidence" value="ECO:0007669"/>
    <property type="project" value="InterPro"/>
</dbReference>
<feature type="modified residue" description="4-aspartylphosphate" evidence="5">
    <location>
        <position position="54"/>
    </location>
</feature>
<evidence type="ECO:0000256" key="2">
    <source>
        <dbReference type="ARBA" id="ARBA00023015"/>
    </source>
</evidence>
<dbReference type="SUPFAM" id="SSF46894">
    <property type="entry name" value="C-terminal effector domain of the bipartite response regulators"/>
    <property type="match status" value="1"/>
</dbReference>
<feature type="domain" description="Response regulatory" evidence="7">
    <location>
        <begin position="3"/>
        <end position="120"/>
    </location>
</feature>
<dbReference type="InterPro" id="IPR000792">
    <property type="entry name" value="Tscrpt_reg_LuxR_C"/>
</dbReference>
<accession>A0A511V2K1</accession>
<proteinExistence type="predicted"/>